<accession>A0ACA9QV78</accession>
<protein>
    <submittedName>
        <fullName evidence="1">18270_t:CDS:1</fullName>
    </submittedName>
</protein>
<name>A0ACA9QV78_9GLOM</name>
<feature type="non-terminal residue" evidence="1">
    <location>
        <position position="1"/>
    </location>
</feature>
<dbReference type="Proteomes" id="UP000789920">
    <property type="component" value="Unassembled WGS sequence"/>
</dbReference>
<sequence length="156" mass="18222">SNSPEELSSKDLLSEELKLIKKEKQVSAMKFIVATLPNINELDEKNDINLLVTFTSLYNIKLDLLYHQFYIEFLVEDDVNDNLTYTQAHVENLKRLFVDFPEMILTQLDNILTENQSVQPKLRTLYFNIEIKTMKVDTKDARKEVEELVKPEIANV</sequence>
<dbReference type="EMBL" id="CAJVQC010038234">
    <property type="protein sequence ID" value="CAG8765654.1"/>
    <property type="molecule type" value="Genomic_DNA"/>
</dbReference>
<proteinExistence type="predicted"/>
<evidence type="ECO:0000313" key="1">
    <source>
        <dbReference type="EMBL" id="CAG8765654.1"/>
    </source>
</evidence>
<evidence type="ECO:0000313" key="2">
    <source>
        <dbReference type="Proteomes" id="UP000789920"/>
    </source>
</evidence>
<comment type="caution">
    <text evidence="1">The sequence shown here is derived from an EMBL/GenBank/DDBJ whole genome shotgun (WGS) entry which is preliminary data.</text>
</comment>
<keyword evidence="2" id="KW-1185">Reference proteome</keyword>
<gene>
    <name evidence="1" type="ORF">RPERSI_LOCUS15760</name>
</gene>
<organism evidence="1 2">
    <name type="scientific">Racocetra persica</name>
    <dbReference type="NCBI Taxonomy" id="160502"/>
    <lineage>
        <taxon>Eukaryota</taxon>
        <taxon>Fungi</taxon>
        <taxon>Fungi incertae sedis</taxon>
        <taxon>Mucoromycota</taxon>
        <taxon>Glomeromycotina</taxon>
        <taxon>Glomeromycetes</taxon>
        <taxon>Diversisporales</taxon>
        <taxon>Gigasporaceae</taxon>
        <taxon>Racocetra</taxon>
    </lineage>
</organism>
<reference evidence="1" key="1">
    <citation type="submission" date="2021-06" db="EMBL/GenBank/DDBJ databases">
        <authorList>
            <person name="Kallberg Y."/>
            <person name="Tangrot J."/>
            <person name="Rosling A."/>
        </authorList>
    </citation>
    <scope>NUCLEOTIDE SEQUENCE</scope>
    <source>
        <strain evidence="1">MA461A</strain>
    </source>
</reference>